<dbReference type="AlphaFoldDB" id="A0A562L330"/>
<evidence type="ECO:0000313" key="2">
    <source>
        <dbReference type="EMBL" id="TWI02067.1"/>
    </source>
</evidence>
<evidence type="ECO:0000313" key="3">
    <source>
        <dbReference type="Proteomes" id="UP000317176"/>
    </source>
</evidence>
<gene>
    <name evidence="2" type="ORF">IQ17_04427</name>
</gene>
<dbReference type="InterPro" id="IPR045792">
    <property type="entry name" value="DUF6036"/>
</dbReference>
<organism evidence="2 3">
    <name type="scientific">Bradyrhizobium daqingense</name>
    <dbReference type="NCBI Taxonomy" id="993502"/>
    <lineage>
        <taxon>Bacteria</taxon>
        <taxon>Pseudomonadati</taxon>
        <taxon>Pseudomonadota</taxon>
        <taxon>Alphaproteobacteria</taxon>
        <taxon>Hyphomicrobiales</taxon>
        <taxon>Nitrobacteraceae</taxon>
        <taxon>Bradyrhizobium</taxon>
    </lineage>
</organism>
<sequence>MSNGGSLRTFEDLLRAVRALAYEFETDTVFVVGSQAILASMPDAPEVARQSPEIDAFPANAKIWELTEAKRTRDGVQPVASEHIDGLFGSESPFHRAHGFYIDGVDETTARLPKGWQGRAVSVRTEVAGRTVTGVAPAPEDLVVSKLARLDERDKRFVAAIHAKRPLDLALVERRVYETDLDPAVAERAVAYIKSLKSGR</sequence>
<name>A0A562L330_9BRAD</name>
<dbReference type="RefSeq" id="WP_145638160.1">
    <property type="nucleotide sequence ID" value="NZ_CP088014.1"/>
</dbReference>
<accession>A0A562L330</accession>
<proteinExistence type="predicted"/>
<dbReference type="OrthoDB" id="8005789at2"/>
<feature type="domain" description="DUF6036" evidence="1">
    <location>
        <begin position="14"/>
        <end position="180"/>
    </location>
</feature>
<dbReference type="EMBL" id="VLKL01000012">
    <property type="protein sequence ID" value="TWI02067.1"/>
    <property type="molecule type" value="Genomic_DNA"/>
</dbReference>
<evidence type="ECO:0000259" key="1">
    <source>
        <dbReference type="Pfam" id="PF19502"/>
    </source>
</evidence>
<dbReference type="Pfam" id="PF19502">
    <property type="entry name" value="DUF6036"/>
    <property type="match status" value="1"/>
</dbReference>
<reference evidence="2 3" key="1">
    <citation type="journal article" date="2015" name="Stand. Genomic Sci.">
        <title>Genomic Encyclopedia of Bacterial and Archaeal Type Strains, Phase III: the genomes of soil and plant-associated and newly described type strains.</title>
        <authorList>
            <person name="Whitman W.B."/>
            <person name="Woyke T."/>
            <person name="Klenk H.P."/>
            <person name="Zhou Y."/>
            <person name="Lilburn T.G."/>
            <person name="Beck B.J."/>
            <person name="De Vos P."/>
            <person name="Vandamme P."/>
            <person name="Eisen J.A."/>
            <person name="Garrity G."/>
            <person name="Hugenholtz P."/>
            <person name="Kyrpides N.C."/>
        </authorList>
    </citation>
    <scope>NUCLEOTIDE SEQUENCE [LARGE SCALE GENOMIC DNA]</scope>
    <source>
        <strain evidence="2 3">CGMCC 1.10947</strain>
    </source>
</reference>
<dbReference type="Proteomes" id="UP000317176">
    <property type="component" value="Unassembled WGS sequence"/>
</dbReference>
<keyword evidence="3" id="KW-1185">Reference proteome</keyword>
<protein>
    <recommendedName>
        <fullName evidence="1">DUF6036 domain-containing protein</fullName>
    </recommendedName>
</protein>
<comment type="caution">
    <text evidence="2">The sequence shown here is derived from an EMBL/GenBank/DDBJ whole genome shotgun (WGS) entry which is preliminary data.</text>
</comment>